<gene>
    <name evidence="3" type="ORF">QQF73_10445</name>
</gene>
<reference evidence="3 4" key="1">
    <citation type="submission" date="2023-05" db="EMBL/GenBank/DDBJ databases">
        <title>Marinobacter albus sp. nov., a marine bacterium isolated from sand in a coastal intertidal zone of huludao.</title>
        <authorList>
            <person name="Deng T."/>
        </authorList>
    </citation>
    <scope>NUCLEOTIDE SEQUENCE [LARGE SCALE GENOMIC DNA]</scope>
    <source>
        <strain evidence="3 4">M216</strain>
    </source>
</reference>
<proteinExistence type="inferred from homology"/>
<keyword evidence="2" id="KW-0808">Transferase</keyword>
<keyword evidence="2 3" id="KW-0418">Kinase</keyword>
<comment type="similarity">
    <text evidence="1 2">Belongs to the fructosamine kinase family.</text>
</comment>
<dbReference type="SUPFAM" id="SSF56112">
    <property type="entry name" value="Protein kinase-like (PK-like)"/>
    <property type="match status" value="1"/>
</dbReference>
<evidence type="ECO:0000256" key="1">
    <source>
        <dbReference type="ARBA" id="ARBA00009460"/>
    </source>
</evidence>
<evidence type="ECO:0000313" key="3">
    <source>
        <dbReference type="EMBL" id="MDK9558041.1"/>
    </source>
</evidence>
<dbReference type="PANTHER" id="PTHR12149">
    <property type="entry name" value="FRUCTOSAMINE 3 KINASE-RELATED PROTEIN"/>
    <property type="match status" value="1"/>
</dbReference>
<protein>
    <submittedName>
        <fullName evidence="3">Fructosamine kinase family protein</fullName>
    </submittedName>
</protein>
<keyword evidence="4" id="KW-1185">Reference proteome</keyword>
<dbReference type="InterPro" id="IPR016477">
    <property type="entry name" value="Fructo-/Ketosamine-3-kinase"/>
</dbReference>
<dbReference type="Gene3D" id="3.90.1200.10">
    <property type="match status" value="1"/>
</dbReference>
<dbReference type="RefSeq" id="WP_285368159.1">
    <property type="nucleotide sequence ID" value="NZ_JASSQD010000001.1"/>
</dbReference>
<dbReference type="GO" id="GO:0016301">
    <property type="term" value="F:kinase activity"/>
    <property type="evidence" value="ECO:0007669"/>
    <property type="project" value="UniProtKB-KW"/>
</dbReference>
<dbReference type="InterPro" id="IPR011009">
    <property type="entry name" value="Kinase-like_dom_sf"/>
</dbReference>
<comment type="caution">
    <text evidence="3">The sequence shown here is derived from an EMBL/GenBank/DDBJ whole genome shotgun (WGS) entry which is preliminary data.</text>
</comment>
<evidence type="ECO:0000313" key="4">
    <source>
        <dbReference type="Proteomes" id="UP001223547"/>
    </source>
</evidence>
<dbReference type="Proteomes" id="UP001223547">
    <property type="component" value="Unassembled WGS sequence"/>
</dbReference>
<dbReference type="PIRSF" id="PIRSF006221">
    <property type="entry name" value="Ketosamine-3-kinase"/>
    <property type="match status" value="1"/>
</dbReference>
<name>A0ABT7HCD9_9GAMM</name>
<dbReference type="Pfam" id="PF03881">
    <property type="entry name" value="Fructosamin_kin"/>
    <property type="match status" value="1"/>
</dbReference>
<dbReference type="EMBL" id="JASSQD010000001">
    <property type="protein sequence ID" value="MDK9558041.1"/>
    <property type="molecule type" value="Genomic_DNA"/>
</dbReference>
<sequence>MFAKHNTTGFADALICEAEGLESLRAALEQAGVTGIRIPEVLHVNNDLLEMTAIQSKPATDEALSMLGEGLALMHKLKQDQYGWSRDNYIGLSPQPNRWSDSWGEFFVNDRLGYQVGRIRVPEIRAEFEGILERYGKGLTGWLDRSCEHPSLLHGDLWSGNALFDASSPWLIDPAVYCGDREADLAMTEMFGGFGQPFYEAYDRMYARTPEYPRKRDIYNLYHYLNHYNLFGGGYLGGCQRGFDAVRDVCSQMTP</sequence>
<evidence type="ECO:0000256" key="2">
    <source>
        <dbReference type="PIRNR" id="PIRNR006221"/>
    </source>
</evidence>
<organism evidence="3 4">
    <name type="scientific">Marinobacter albus</name>
    <dbReference type="NCBI Taxonomy" id="3030833"/>
    <lineage>
        <taxon>Bacteria</taxon>
        <taxon>Pseudomonadati</taxon>
        <taxon>Pseudomonadota</taxon>
        <taxon>Gammaproteobacteria</taxon>
        <taxon>Pseudomonadales</taxon>
        <taxon>Marinobacteraceae</taxon>
        <taxon>Marinobacter</taxon>
    </lineage>
</organism>
<dbReference type="PANTHER" id="PTHR12149:SF8">
    <property type="entry name" value="PROTEIN-RIBULOSAMINE 3-KINASE"/>
    <property type="match status" value="1"/>
</dbReference>
<accession>A0ABT7HCD9</accession>